<dbReference type="AlphaFoldDB" id="A0A354M1X1"/>
<dbReference type="EMBL" id="DNWC01000078">
    <property type="protein sequence ID" value="HBJ08510.1"/>
    <property type="molecule type" value="Genomic_DNA"/>
</dbReference>
<name>A0A354M1X1_9BACT</name>
<organism evidence="2 3">
    <name type="scientific">Coprobacter fastidiosus</name>
    <dbReference type="NCBI Taxonomy" id="1099853"/>
    <lineage>
        <taxon>Bacteria</taxon>
        <taxon>Pseudomonadati</taxon>
        <taxon>Bacteroidota</taxon>
        <taxon>Bacteroidia</taxon>
        <taxon>Bacteroidales</taxon>
        <taxon>Barnesiellaceae</taxon>
        <taxon>Coprobacter</taxon>
    </lineage>
</organism>
<gene>
    <name evidence="2" type="ORF">DDY73_05845</name>
</gene>
<keyword evidence="1" id="KW-0812">Transmembrane</keyword>
<keyword evidence="1" id="KW-1133">Transmembrane helix</keyword>
<feature type="transmembrane region" description="Helical" evidence="1">
    <location>
        <begin position="6"/>
        <end position="26"/>
    </location>
</feature>
<comment type="caution">
    <text evidence="2">The sequence shown here is derived from an EMBL/GenBank/DDBJ whole genome shotgun (WGS) entry which is preliminary data.</text>
</comment>
<evidence type="ECO:0000313" key="2">
    <source>
        <dbReference type="EMBL" id="HBJ08510.1"/>
    </source>
</evidence>
<evidence type="ECO:0000256" key="1">
    <source>
        <dbReference type="SAM" id="Phobius"/>
    </source>
</evidence>
<sequence length="129" mass="14273">MKNILIFIAGIVTGAVLMIFISLVFASNSSNNGMNLFENEGECISENSFEVFQVLDSGDALANEIEEKYSTSLHTGLVVLFLHENGKSYYDDQIIKIPSGKCVKQIGVYKYPTKGGFEKTVPIVDIRKK</sequence>
<reference evidence="2 3" key="1">
    <citation type="journal article" date="2018" name="Nat. Biotechnol.">
        <title>A standardized bacterial taxonomy based on genome phylogeny substantially revises the tree of life.</title>
        <authorList>
            <person name="Parks D.H."/>
            <person name="Chuvochina M."/>
            <person name="Waite D.W."/>
            <person name="Rinke C."/>
            <person name="Skarshewski A."/>
            <person name="Chaumeil P.A."/>
            <person name="Hugenholtz P."/>
        </authorList>
    </citation>
    <scope>NUCLEOTIDE SEQUENCE [LARGE SCALE GENOMIC DNA]</scope>
    <source>
        <strain evidence="2">UBA11482</strain>
    </source>
</reference>
<dbReference type="RefSeq" id="WP_297305425.1">
    <property type="nucleotide sequence ID" value="NZ_CAUAJF010000073.1"/>
</dbReference>
<evidence type="ECO:0000313" key="3">
    <source>
        <dbReference type="Proteomes" id="UP000262954"/>
    </source>
</evidence>
<proteinExistence type="predicted"/>
<dbReference type="Proteomes" id="UP000262954">
    <property type="component" value="Unassembled WGS sequence"/>
</dbReference>
<protein>
    <submittedName>
        <fullName evidence="2">Uncharacterized protein</fullName>
    </submittedName>
</protein>
<accession>A0A354M1X1</accession>
<keyword evidence="1" id="KW-0472">Membrane</keyword>